<proteinExistence type="predicted"/>
<reference evidence="9" key="1">
    <citation type="submission" date="2023-02" db="EMBL/GenBank/DDBJ databases">
        <title>Identification and recombinant expression of a fungal hydrolase from Papiliotrema laurentii that hydrolyzes apple cutin and clears colloidal polyester polyurethane.</title>
        <authorList>
            <consortium name="DOE Joint Genome Institute"/>
            <person name="Roman V.A."/>
            <person name="Bojanowski C."/>
            <person name="Crable B.R."/>
            <person name="Wagner D.N."/>
            <person name="Hung C.S."/>
            <person name="Nadeau L.J."/>
            <person name="Schratz L."/>
            <person name="Haridas S."/>
            <person name="Pangilinan J."/>
            <person name="Lipzen A."/>
            <person name="Na H."/>
            <person name="Yan M."/>
            <person name="Ng V."/>
            <person name="Grigoriev I.V."/>
            <person name="Spatafora J.W."/>
            <person name="Barlow D."/>
            <person name="Biffinger J."/>
            <person name="Kelley-Loughnane N."/>
            <person name="Varaljay V.A."/>
            <person name="Crookes-Goodson W.J."/>
        </authorList>
    </citation>
    <scope>NUCLEOTIDE SEQUENCE</scope>
    <source>
        <strain evidence="9">5307AH</strain>
    </source>
</reference>
<evidence type="ECO:0000256" key="5">
    <source>
        <dbReference type="ARBA" id="ARBA00023034"/>
    </source>
</evidence>
<feature type="transmembrane region" description="Helical" evidence="8">
    <location>
        <begin position="133"/>
        <end position="156"/>
    </location>
</feature>
<gene>
    <name evidence="9" type="ORF">DB88DRAFT_12239</name>
</gene>
<dbReference type="EMBL" id="JAODAN010000001">
    <property type="protein sequence ID" value="KAK1927100.1"/>
    <property type="molecule type" value="Genomic_DNA"/>
</dbReference>
<dbReference type="InterPro" id="IPR003689">
    <property type="entry name" value="ZIP"/>
</dbReference>
<feature type="transmembrane region" description="Helical" evidence="8">
    <location>
        <begin position="168"/>
        <end position="186"/>
    </location>
</feature>
<evidence type="ECO:0000256" key="1">
    <source>
        <dbReference type="ARBA" id="ARBA00004127"/>
    </source>
</evidence>
<name>A0AAD9FVY7_PAPLA</name>
<comment type="caution">
    <text evidence="9">The sequence shown here is derived from an EMBL/GenBank/DDBJ whole genome shotgun (WGS) entry which is preliminary data.</text>
</comment>
<feature type="transmembrane region" description="Helical" evidence="8">
    <location>
        <begin position="372"/>
        <end position="395"/>
    </location>
</feature>
<dbReference type="InterPro" id="IPR045891">
    <property type="entry name" value="ZIP9"/>
</dbReference>
<evidence type="ECO:0000256" key="8">
    <source>
        <dbReference type="SAM" id="Phobius"/>
    </source>
</evidence>
<organism evidence="9 10">
    <name type="scientific">Papiliotrema laurentii</name>
    <name type="common">Cryptococcus laurentii</name>
    <dbReference type="NCBI Taxonomy" id="5418"/>
    <lineage>
        <taxon>Eukaryota</taxon>
        <taxon>Fungi</taxon>
        <taxon>Dikarya</taxon>
        <taxon>Basidiomycota</taxon>
        <taxon>Agaricomycotina</taxon>
        <taxon>Tremellomycetes</taxon>
        <taxon>Tremellales</taxon>
        <taxon>Rhynchogastremaceae</taxon>
        <taxon>Papiliotrema</taxon>
    </lineage>
</organism>
<dbReference type="PANTHER" id="PTHR16133">
    <property type="entry name" value="SOLUTE CARRIER FAMILY 39 ZINC TRANSPORTER , MEMBER 9-RELATED"/>
    <property type="match status" value="1"/>
</dbReference>
<dbReference type="GO" id="GO:0006829">
    <property type="term" value="P:zinc ion transport"/>
    <property type="evidence" value="ECO:0007669"/>
    <property type="project" value="InterPro"/>
</dbReference>
<feature type="transmembrane region" description="Helical" evidence="8">
    <location>
        <begin position="206"/>
        <end position="225"/>
    </location>
</feature>
<dbReference type="PANTHER" id="PTHR16133:SF0">
    <property type="entry name" value="ZINC_IRON REGULATED TRANSPORTER-RELATED PROTEIN 102B, ISOFORM E"/>
    <property type="match status" value="1"/>
</dbReference>
<protein>
    <submittedName>
        <fullName evidence="9">ZIP zinc transporter-domain-containing protein</fullName>
    </submittedName>
</protein>
<keyword evidence="4 8" id="KW-1133">Transmembrane helix</keyword>
<evidence type="ECO:0000313" key="10">
    <source>
        <dbReference type="Proteomes" id="UP001182556"/>
    </source>
</evidence>
<keyword evidence="3 8" id="KW-0812">Transmembrane</keyword>
<evidence type="ECO:0000256" key="3">
    <source>
        <dbReference type="ARBA" id="ARBA00022692"/>
    </source>
</evidence>
<sequence>MTWARLIFPLSYCHSDLPDCLYSPTRPNRLRLRLPLHTAQPSTHLSVQNPLRPLEPTLADRSGLHFLPHSPKPGATFRPSPLHPTFSPHQYYPRTTTCSPRKVDILLLALDFLSCHWSDLSDWYARQKFTMPLLILLIQCVCMLAASLIVGGLPLMFKSAASGKRLKVISVLGMGILVGAALTIIIPEGVSTLYDALPKNNRDDEGTVRAIGLSLLSGFALMLLIESLTPHPPHDGPPSPSTPSSPASAHASLSRSASGSFDEATRPQPHHMDSRTPIMSKRLHVRDPHEDLERSGHCHQQDTCKGLNATLGLVIHGAADGIALGASSRSGSGSLGLIVFMAVLVHKGPTALGLTTTLLSLGLTPPMIRKRLVIFSMAAPLGAILTYIIVGAFGSKVNPQHGQVNGLGWWTGIALLFSGGSFLYVATVIQPLSSPDPHEHSHAAHSHAEPAHACHGAPEELGKYARTIILVIGMILPIGLSAIVGDSH</sequence>
<dbReference type="Proteomes" id="UP001182556">
    <property type="component" value="Unassembled WGS sequence"/>
</dbReference>
<evidence type="ECO:0000313" key="9">
    <source>
        <dbReference type="EMBL" id="KAK1927100.1"/>
    </source>
</evidence>
<evidence type="ECO:0000256" key="6">
    <source>
        <dbReference type="ARBA" id="ARBA00023136"/>
    </source>
</evidence>
<dbReference type="AlphaFoldDB" id="A0AAD9FVY7"/>
<keyword evidence="5" id="KW-0333">Golgi apparatus</keyword>
<feature type="region of interest" description="Disordered" evidence="7">
    <location>
        <begin position="230"/>
        <end position="281"/>
    </location>
</feature>
<dbReference type="Pfam" id="PF02535">
    <property type="entry name" value="Zip"/>
    <property type="match status" value="1"/>
</dbReference>
<evidence type="ECO:0000256" key="7">
    <source>
        <dbReference type="SAM" id="MobiDB-lite"/>
    </source>
</evidence>
<dbReference type="GO" id="GO:0046873">
    <property type="term" value="F:metal ion transmembrane transporter activity"/>
    <property type="evidence" value="ECO:0007669"/>
    <property type="project" value="InterPro"/>
</dbReference>
<feature type="transmembrane region" description="Helical" evidence="8">
    <location>
        <begin position="407"/>
        <end position="429"/>
    </location>
</feature>
<keyword evidence="10" id="KW-1185">Reference proteome</keyword>
<comment type="subcellular location">
    <subcellularLocation>
        <location evidence="1">Endomembrane system</location>
        <topology evidence="1">Multi-pass membrane protein</topology>
    </subcellularLocation>
    <subcellularLocation>
        <location evidence="2">Golgi apparatus membrane</location>
    </subcellularLocation>
</comment>
<accession>A0AAD9FVY7</accession>
<dbReference type="GO" id="GO:0000139">
    <property type="term" value="C:Golgi membrane"/>
    <property type="evidence" value="ECO:0007669"/>
    <property type="project" value="UniProtKB-SubCell"/>
</dbReference>
<feature type="compositionally biased region" description="Low complexity" evidence="7">
    <location>
        <begin position="244"/>
        <end position="260"/>
    </location>
</feature>
<evidence type="ECO:0000256" key="4">
    <source>
        <dbReference type="ARBA" id="ARBA00022989"/>
    </source>
</evidence>
<feature type="transmembrane region" description="Helical" evidence="8">
    <location>
        <begin position="467"/>
        <end position="485"/>
    </location>
</feature>
<evidence type="ECO:0000256" key="2">
    <source>
        <dbReference type="ARBA" id="ARBA00004394"/>
    </source>
</evidence>
<keyword evidence="6 8" id="KW-0472">Membrane</keyword>